<evidence type="ECO:0000313" key="3">
    <source>
        <dbReference type="WBParaSite" id="MBELARI_LOCUS402"/>
    </source>
</evidence>
<evidence type="ECO:0000256" key="1">
    <source>
        <dbReference type="SAM" id="MobiDB-lite"/>
    </source>
</evidence>
<evidence type="ECO:0000313" key="2">
    <source>
        <dbReference type="Proteomes" id="UP000887575"/>
    </source>
</evidence>
<proteinExistence type="predicted"/>
<feature type="region of interest" description="Disordered" evidence="1">
    <location>
        <begin position="1"/>
        <end position="21"/>
    </location>
</feature>
<reference evidence="3" key="1">
    <citation type="submission" date="2024-02" db="UniProtKB">
        <authorList>
            <consortium name="WormBaseParasite"/>
        </authorList>
    </citation>
    <scope>IDENTIFICATION</scope>
</reference>
<organism evidence="2 3">
    <name type="scientific">Mesorhabditis belari</name>
    <dbReference type="NCBI Taxonomy" id="2138241"/>
    <lineage>
        <taxon>Eukaryota</taxon>
        <taxon>Metazoa</taxon>
        <taxon>Ecdysozoa</taxon>
        <taxon>Nematoda</taxon>
        <taxon>Chromadorea</taxon>
        <taxon>Rhabditida</taxon>
        <taxon>Rhabditina</taxon>
        <taxon>Rhabditomorpha</taxon>
        <taxon>Rhabditoidea</taxon>
        <taxon>Rhabditidae</taxon>
        <taxon>Mesorhabditinae</taxon>
        <taxon>Mesorhabditis</taxon>
    </lineage>
</organism>
<accession>A0AAF3FDP0</accession>
<dbReference type="WBParaSite" id="MBELARI_LOCUS402">
    <property type="protein sequence ID" value="MBELARI_LOCUS402"/>
    <property type="gene ID" value="MBELARI_LOCUS402"/>
</dbReference>
<name>A0AAF3FDP0_9BILA</name>
<dbReference type="AlphaFoldDB" id="A0AAF3FDP0"/>
<sequence>MARRETSRKGTAKGKRSSPTRDLIRALESCERYSSTETRTTENGWSAGYQSSEWLSAIAGLQHIPCCWPFLAIWLVHYACHNDDTGGTCRFF</sequence>
<dbReference type="Proteomes" id="UP000887575">
    <property type="component" value="Unassembled WGS sequence"/>
</dbReference>
<protein>
    <submittedName>
        <fullName evidence="3">Uncharacterized protein</fullName>
    </submittedName>
</protein>
<keyword evidence="2" id="KW-1185">Reference proteome</keyword>